<keyword evidence="2" id="KW-1185">Reference proteome</keyword>
<protein>
    <submittedName>
        <fullName evidence="1">Uncharacterized protein</fullName>
    </submittedName>
</protein>
<evidence type="ECO:0000313" key="1">
    <source>
        <dbReference type="EMBL" id="CAF9915095.1"/>
    </source>
</evidence>
<comment type="caution">
    <text evidence="1">The sequence shown here is derived from an EMBL/GenBank/DDBJ whole genome shotgun (WGS) entry which is preliminary data.</text>
</comment>
<gene>
    <name evidence="1" type="ORF">ALECFALPRED_009977</name>
</gene>
<sequence>MHHPIPPVGFEIELRAGCTPPPPAIGASDVAACAISEFAVVGYTSLALGTEGPLGGATDTDETDLFRLVGTKRTTTLVDAKLGQVFLL</sequence>
<organism evidence="1 2">
    <name type="scientific">Alectoria fallacina</name>
    <dbReference type="NCBI Taxonomy" id="1903189"/>
    <lineage>
        <taxon>Eukaryota</taxon>
        <taxon>Fungi</taxon>
        <taxon>Dikarya</taxon>
        <taxon>Ascomycota</taxon>
        <taxon>Pezizomycotina</taxon>
        <taxon>Lecanoromycetes</taxon>
        <taxon>OSLEUM clade</taxon>
        <taxon>Lecanoromycetidae</taxon>
        <taxon>Lecanorales</taxon>
        <taxon>Lecanorineae</taxon>
        <taxon>Parmeliaceae</taxon>
        <taxon>Alectoria</taxon>
    </lineage>
</organism>
<dbReference type="Proteomes" id="UP000664203">
    <property type="component" value="Unassembled WGS sequence"/>
</dbReference>
<proteinExistence type="predicted"/>
<accession>A0A8H3IGP9</accession>
<name>A0A8H3IGP9_9LECA</name>
<evidence type="ECO:0000313" key="2">
    <source>
        <dbReference type="Proteomes" id="UP000664203"/>
    </source>
</evidence>
<dbReference type="EMBL" id="CAJPDR010000080">
    <property type="protein sequence ID" value="CAF9915095.1"/>
    <property type="molecule type" value="Genomic_DNA"/>
</dbReference>
<dbReference type="AlphaFoldDB" id="A0A8H3IGP9"/>
<reference evidence="1" key="1">
    <citation type="submission" date="2021-03" db="EMBL/GenBank/DDBJ databases">
        <authorList>
            <person name="Tagirdzhanova G."/>
        </authorList>
    </citation>
    <scope>NUCLEOTIDE SEQUENCE</scope>
</reference>